<dbReference type="AlphaFoldDB" id="A0A1M4V9T4"/>
<dbReference type="InterPro" id="IPR050251">
    <property type="entry name" value="HpcH-HpaI_aldolase"/>
</dbReference>
<keyword evidence="6" id="KW-1185">Reference proteome</keyword>
<dbReference type="PANTHER" id="PTHR30502">
    <property type="entry name" value="2-KETO-3-DEOXY-L-RHAMNONATE ALDOLASE"/>
    <property type="match status" value="1"/>
</dbReference>
<accession>A0A1M4V9T4</accession>
<protein>
    <submittedName>
        <fullName evidence="5">4-hydroxy-2-oxoheptanedioate aldolase</fullName>
    </submittedName>
</protein>
<dbReference type="RefSeq" id="WP_072838244.1">
    <property type="nucleotide sequence ID" value="NZ_FQVF01000003.1"/>
</dbReference>
<dbReference type="STRING" id="1122206.SAMN02745753_00602"/>
<dbReference type="GO" id="GO:0016832">
    <property type="term" value="F:aldehyde-lyase activity"/>
    <property type="evidence" value="ECO:0007669"/>
    <property type="project" value="TreeGrafter"/>
</dbReference>
<evidence type="ECO:0000259" key="4">
    <source>
        <dbReference type="Pfam" id="PF03328"/>
    </source>
</evidence>
<organism evidence="5 6">
    <name type="scientific">Marinomonas polaris DSM 16579</name>
    <dbReference type="NCBI Taxonomy" id="1122206"/>
    <lineage>
        <taxon>Bacteria</taxon>
        <taxon>Pseudomonadati</taxon>
        <taxon>Pseudomonadota</taxon>
        <taxon>Gammaproteobacteria</taxon>
        <taxon>Oceanospirillales</taxon>
        <taxon>Oceanospirillaceae</taxon>
        <taxon>Marinomonas</taxon>
    </lineage>
</organism>
<dbReference type="Pfam" id="PF03328">
    <property type="entry name" value="HpcH_HpaI"/>
    <property type="match status" value="1"/>
</dbReference>
<dbReference type="Gene3D" id="3.20.20.60">
    <property type="entry name" value="Phosphoenolpyruvate-binding domains"/>
    <property type="match status" value="1"/>
</dbReference>
<dbReference type="SUPFAM" id="SSF51621">
    <property type="entry name" value="Phosphoenolpyruvate/pyruvate domain"/>
    <property type="match status" value="1"/>
</dbReference>
<evidence type="ECO:0000256" key="2">
    <source>
        <dbReference type="ARBA" id="ARBA00023239"/>
    </source>
</evidence>
<dbReference type="InterPro" id="IPR005000">
    <property type="entry name" value="Aldolase/citrate-lyase_domain"/>
</dbReference>
<evidence type="ECO:0000256" key="3">
    <source>
        <dbReference type="ARBA" id="ARBA00045074"/>
    </source>
</evidence>
<keyword evidence="1" id="KW-0479">Metal-binding</keyword>
<sequence>MKLPKNTFKARLGIEKQYGCWAGLTTGYTAEILATIGYDWLLVDSEHAPNTTQSLLSQLQAVAPYHSHPIVRPESSDKDNIKRLLDIGVQTLMIPMVETAEQAKALVSAMHYPPKGIRGVGGGLARATRWDSVDNYLNIAGDELCLIVQIESALGVKNAAEIANVDGVDAVFIGPADLSIGLGHPGNPYHADVQSSILSVIDATFSAEKACGILAPVEADARKYMEMGCSFVAVGIDISLMRSAAKENLNKYLGVSSKSNSSGTY</sequence>
<keyword evidence="2" id="KW-0456">Lyase</keyword>
<gene>
    <name evidence="5" type="ORF">SAMN02745753_00602</name>
</gene>
<evidence type="ECO:0000313" key="6">
    <source>
        <dbReference type="Proteomes" id="UP000184517"/>
    </source>
</evidence>
<feature type="domain" description="HpcH/HpaI aldolase/citrate lyase" evidence="4">
    <location>
        <begin position="17"/>
        <end position="243"/>
    </location>
</feature>
<dbReference type="EMBL" id="FQVF01000003">
    <property type="protein sequence ID" value="SHE65761.1"/>
    <property type="molecule type" value="Genomic_DNA"/>
</dbReference>
<name>A0A1M4V9T4_9GAMM</name>
<dbReference type="OrthoDB" id="86160at2"/>
<dbReference type="FunFam" id="3.20.20.60:FF:000004">
    <property type="entry name" value="5-keto-4-deoxy-D-glucarate aldolase"/>
    <property type="match status" value="1"/>
</dbReference>
<comment type="catalytic activity">
    <reaction evidence="3">
        <text>D-glyceraldehyde + pyruvate = 2-dehydro-3-deoxy-L-galactonate</text>
        <dbReference type="Rhea" id="RHEA:80055"/>
        <dbReference type="ChEBI" id="CHEBI:15361"/>
        <dbReference type="ChEBI" id="CHEBI:17378"/>
        <dbReference type="ChEBI" id="CHEBI:75545"/>
    </reaction>
</comment>
<dbReference type="PANTHER" id="PTHR30502:SF4">
    <property type="entry name" value="5-KETO-4-DEOXY-D-GLUCARATE ALDOLASE"/>
    <property type="match status" value="1"/>
</dbReference>
<reference evidence="6" key="1">
    <citation type="submission" date="2016-11" db="EMBL/GenBank/DDBJ databases">
        <authorList>
            <person name="Varghese N."/>
            <person name="Submissions S."/>
        </authorList>
    </citation>
    <scope>NUCLEOTIDE SEQUENCE [LARGE SCALE GENOMIC DNA]</scope>
    <source>
        <strain evidence="6">DSM 16579</strain>
    </source>
</reference>
<proteinExistence type="predicted"/>
<dbReference type="InterPro" id="IPR015813">
    <property type="entry name" value="Pyrv/PenolPyrv_kinase-like_dom"/>
</dbReference>
<dbReference type="GO" id="GO:0046872">
    <property type="term" value="F:metal ion binding"/>
    <property type="evidence" value="ECO:0007669"/>
    <property type="project" value="UniProtKB-KW"/>
</dbReference>
<dbReference type="Proteomes" id="UP000184517">
    <property type="component" value="Unassembled WGS sequence"/>
</dbReference>
<evidence type="ECO:0000313" key="5">
    <source>
        <dbReference type="EMBL" id="SHE65761.1"/>
    </source>
</evidence>
<dbReference type="GO" id="GO:0005737">
    <property type="term" value="C:cytoplasm"/>
    <property type="evidence" value="ECO:0007669"/>
    <property type="project" value="UniProtKB-ARBA"/>
</dbReference>
<evidence type="ECO:0000256" key="1">
    <source>
        <dbReference type="ARBA" id="ARBA00022723"/>
    </source>
</evidence>
<dbReference type="InterPro" id="IPR040442">
    <property type="entry name" value="Pyrv_kinase-like_dom_sf"/>
</dbReference>